<organism evidence="1 2">
    <name type="scientific">Pseudomonas brassicacearum</name>
    <dbReference type="NCBI Taxonomy" id="930166"/>
    <lineage>
        <taxon>Bacteria</taxon>
        <taxon>Pseudomonadati</taxon>
        <taxon>Pseudomonadota</taxon>
        <taxon>Gammaproteobacteria</taxon>
        <taxon>Pseudomonadales</taxon>
        <taxon>Pseudomonadaceae</taxon>
        <taxon>Pseudomonas</taxon>
    </lineage>
</organism>
<accession>A0A423I3Y9</accession>
<evidence type="ECO:0000313" key="2">
    <source>
        <dbReference type="Proteomes" id="UP000285636"/>
    </source>
</evidence>
<dbReference type="InterPro" id="IPR021427">
    <property type="entry name" value="DUF3077"/>
</dbReference>
<sequence length="97" mass="10500">MTDPTEAKTIGFTPCIYCVDQPLFHVSAGVPVDAALAMASDLLFLAKALTKDAAYDRETDRFSWAAHYLTAMGKAVIDDVVKAVTPRPVRPSMKVAK</sequence>
<dbReference type="EMBL" id="MOBK01000006">
    <property type="protein sequence ID" value="RON20190.1"/>
    <property type="molecule type" value="Genomic_DNA"/>
</dbReference>
<protein>
    <recommendedName>
        <fullName evidence="3">DUF3077 domain-containing protein</fullName>
    </recommendedName>
</protein>
<name>A0A423I3Y9_9PSED</name>
<dbReference type="AlphaFoldDB" id="A0A423I3Y9"/>
<dbReference type="Proteomes" id="UP000285636">
    <property type="component" value="Unassembled WGS sequence"/>
</dbReference>
<gene>
    <name evidence="1" type="ORF">BK660_14075</name>
</gene>
<evidence type="ECO:0000313" key="1">
    <source>
        <dbReference type="EMBL" id="RON20190.1"/>
    </source>
</evidence>
<dbReference type="RefSeq" id="WP_123433875.1">
    <property type="nucleotide sequence ID" value="NZ_MOBK01000006.1"/>
</dbReference>
<dbReference type="Pfam" id="PF11275">
    <property type="entry name" value="DUF3077"/>
    <property type="match status" value="1"/>
</dbReference>
<reference evidence="1 2" key="1">
    <citation type="submission" date="2016-10" db="EMBL/GenBank/DDBJ databases">
        <title>Comparative genome analysis of multiple Pseudomonas spp. focuses on biocontrol and plant growth promoting traits.</title>
        <authorList>
            <person name="Tao X.-Y."/>
            <person name="Taylor C.G."/>
        </authorList>
    </citation>
    <scope>NUCLEOTIDE SEQUENCE [LARGE SCALE GENOMIC DNA]</scope>
    <source>
        <strain evidence="1 2">38D7</strain>
    </source>
</reference>
<proteinExistence type="predicted"/>
<comment type="caution">
    <text evidence="1">The sequence shown here is derived from an EMBL/GenBank/DDBJ whole genome shotgun (WGS) entry which is preliminary data.</text>
</comment>
<evidence type="ECO:0008006" key="3">
    <source>
        <dbReference type="Google" id="ProtNLM"/>
    </source>
</evidence>